<name>A0A8H4ACM8_GIGMA</name>
<dbReference type="AlphaFoldDB" id="A0A8H4ACM8"/>
<dbReference type="OrthoDB" id="2423689at2759"/>
<reference evidence="1 2" key="1">
    <citation type="journal article" date="2019" name="Environ. Microbiol.">
        <title>At the nexus of three kingdoms: the genome of the mycorrhizal fungus Gigaspora margarita provides insights into plant, endobacterial and fungal interactions.</title>
        <authorList>
            <person name="Venice F."/>
            <person name="Ghignone S."/>
            <person name="Salvioli di Fossalunga A."/>
            <person name="Amselem J."/>
            <person name="Novero M."/>
            <person name="Xianan X."/>
            <person name="Sedzielewska Toro K."/>
            <person name="Morin E."/>
            <person name="Lipzen A."/>
            <person name="Grigoriev I.V."/>
            <person name="Henrissat B."/>
            <person name="Martin F.M."/>
            <person name="Bonfante P."/>
        </authorList>
    </citation>
    <scope>NUCLEOTIDE SEQUENCE [LARGE SCALE GENOMIC DNA]</scope>
    <source>
        <strain evidence="1 2">BEG34</strain>
    </source>
</reference>
<dbReference type="Proteomes" id="UP000439903">
    <property type="component" value="Unassembled WGS sequence"/>
</dbReference>
<proteinExistence type="predicted"/>
<gene>
    <name evidence="1" type="ORF">F8M41_023873</name>
</gene>
<sequence length="116" mass="13354">MNFIAMRLWKSSAIQSIEEQSEQILAPSRNDINEFITQKVVVKALKRYLSGANIEKLKKCETIDQLIKLTREIFKICFNAYNTKAIKDLDYLTINCKIPSKSGKNIDSIATYAKQY</sequence>
<evidence type="ECO:0000313" key="2">
    <source>
        <dbReference type="Proteomes" id="UP000439903"/>
    </source>
</evidence>
<accession>A0A8H4ACM8</accession>
<keyword evidence="2" id="KW-1185">Reference proteome</keyword>
<comment type="caution">
    <text evidence="1">The sequence shown here is derived from an EMBL/GenBank/DDBJ whole genome shotgun (WGS) entry which is preliminary data.</text>
</comment>
<dbReference type="EMBL" id="WTPW01000791">
    <property type="protein sequence ID" value="KAF0479484.1"/>
    <property type="molecule type" value="Genomic_DNA"/>
</dbReference>
<protein>
    <submittedName>
        <fullName evidence="1">Uncharacterized protein</fullName>
    </submittedName>
</protein>
<evidence type="ECO:0000313" key="1">
    <source>
        <dbReference type="EMBL" id="KAF0479484.1"/>
    </source>
</evidence>
<organism evidence="1 2">
    <name type="scientific">Gigaspora margarita</name>
    <dbReference type="NCBI Taxonomy" id="4874"/>
    <lineage>
        <taxon>Eukaryota</taxon>
        <taxon>Fungi</taxon>
        <taxon>Fungi incertae sedis</taxon>
        <taxon>Mucoromycota</taxon>
        <taxon>Glomeromycotina</taxon>
        <taxon>Glomeromycetes</taxon>
        <taxon>Diversisporales</taxon>
        <taxon>Gigasporaceae</taxon>
        <taxon>Gigaspora</taxon>
    </lineage>
</organism>